<dbReference type="AlphaFoldDB" id="A0A4R4ENX7"/>
<gene>
    <name evidence="1" type="ORF">E0485_04665</name>
</gene>
<protein>
    <submittedName>
        <fullName evidence="1">DUF1697 domain-containing protein</fullName>
    </submittedName>
</protein>
<reference evidence="1 2" key="1">
    <citation type="submission" date="2019-03" db="EMBL/GenBank/DDBJ databases">
        <authorList>
            <person name="Kim M.K.M."/>
        </authorList>
    </citation>
    <scope>NUCLEOTIDE SEQUENCE [LARGE SCALE GENOMIC DNA]</scope>
    <source>
        <strain evidence="1 2">18JY21-1</strain>
    </source>
</reference>
<dbReference type="Proteomes" id="UP000295418">
    <property type="component" value="Unassembled WGS sequence"/>
</dbReference>
<dbReference type="SUPFAM" id="SSF160379">
    <property type="entry name" value="SP0830-like"/>
    <property type="match status" value="1"/>
</dbReference>
<keyword evidence="2" id="KW-1185">Reference proteome</keyword>
<dbReference type="PANTHER" id="PTHR36439">
    <property type="entry name" value="BLL4334 PROTEIN"/>
    <property type="match status" value="1"/>
</dbReference>
<dbReference type="PANTHER" id="PTHR36439:SF1">
    <property type="entry name" value="DUF1697 DOMAIN-CONTAINING PROTEIN"/>
    <property type="match status" value="1"/>
</dbReference>
<dbReference type="Pfam" id="PF08002">
    <property type="entry name" value="DUF1697"/>
    <property type="match status" value="1"/>
</dbReference>
<sequence>MTIYVALLRAINVSGHNMIKMAELKSMLESMGLQQIQTYIQSGNVVFEAKGDAETLRLQIEDQIKLTFQLTIDVIIRTADELRQIITECPYDENTLPEGAGIHVSFIQSTPPQDRAALLSNIEEELDKCHLVGRDLYLLLHKGVKNSKVLSASAKLRVPATVRNWRTVNKLLAMVDDIERTR</sequence>
<name>A0A4R4ENX7_9BACL</name>
<dbReference type="RefSeq" id="WP_132416792.1">
    <property type="nucleotide sequence ID" value="NZ_SKFG01000002.1"/>
</dbReference>
<evidence type="ECO:0000313" key="2">
    <source>
        <dbReference type="Proteomes" id="UP000295418"/>
    </source>
</evidence>
<proteinExistence type="predicted"/>
<dbReference type="PIRSF" id="PIRSF008502">
    <property type="entry name" value="UCP008502"/>
    <property type="match status" value="1"/>
</dbReference>
<evidence type="ECO:0000313" key="1">
    <source>
        <dbReference type="EMBL" id="TCZ80145.1"/>
    </source>
</evidence>
<dbReference type="Gene3D" id="3.30.70.1280">
    <property type="entry name" value="SP0830-like domains"/>
    <property type="match status" value="1"/>
</dbReference>
<accession>A0A4R4ENX7</accession>
<dbReference type="EMBL" id="SKFG01000002">
    <property type="protein sequence ID" value="TCZ80145.1"/>
    <property type="molecule type" value="Genomic_DNA"/>
</dbReference>
<organism evidence="1 2">
    <name type="scientific">Paenibacillus albiflavus</name>
    <dbReference type="NCBI Taxonomy" id="2545760"/>
    <lineage>
        <taxon>Bacteria</taxon>
        <taxon>Bacillati</taxon>
        <taxon>Bacillota</taxon>
        <taxon>Bacilli</taxon>
        <taxon>Bacillales</taxon>
        <taxon>Paenibacillaceae</taxon>
        <taxon>Paenibacillus</taxon>
    </lineage>
</organism>
<dbReference type="InterPro" id="IPR012545">
    <property type="entry name" value="DUF1697"/>
</dbReference>
<dbReference type="OrthoDB" id="9806494at2"/>
<comment type="caution">
    <text evidence="1">The sequence shown here is derived from an EMBL/GenBank/DDBJ whole genome shotgun (WGS) entry which is preliminary data.</text>
</comment>